<protein>
    <recommendedName>
        <fullName evidence="2">FBD domain-containing protein</fullName>
    </recommendedName>
</protein>
<dbReference type="Pfam" id="PF08387">
    <property type="entry name" value="FBD"/>
    <property type="match status" value="1"/>
</dbReference>
<dbReference type="InterPro" id="IPR006566">
    <property type="entry name" value="FBD"/>
</dbReference>
<gene>
    <name evidence="3" type="ORF">Sjap_003592</name>
</gene>
<feature type="compositionally biased region" description="Basic residues" evidence="1">
    <location>
        <begin position="119"/>
        <end position="131"/>
    </location>
</feature>
<dbReference type="Proteomes" id="UP001417504">
    <property type="component" value="Unassembled WGS sequence"/>
</dbReference>
<name>A0AAP0PTR0_9MAGN</name>
<evidence type="ECO:0000313" key="3">
    <source>
        <dbReference type="EMBL" id="KAK9156112.1"/>
    </source>
</evidence>
<dbReference type="SMART" id="SM00579">
    <property type="entry name" value="FBD"/>
    <property type="match status" value="1"/>
</dbReference>
<evidence type="ECO:0000313" key="4">
    <source>
        <dbReference type="Proteomes" id="UP001417504"/>
    </source>
</evidence>
<sequence>MGGVSPTPQPSDLSPRVVPSARRHWGPLHRGSPAAVAVVVAVMEEVGWLLPPPSSSLIWGGYSHPPILTAAPLGSSGAAIFSGGATRRRLQTSGSHGSRHPFSPFLHKQKKSKEEEKKEKRKKRKQKKNHQKITSPWLFKPPLLLLSLQEILTSTSVASEGYEFSKQCTFHHLKVVVIHGVIGCMNELKLLEFVLKNVVVLEEMVVWTVDGMPSDKKKGLMNFSKMLLRIPRASSTVAILLLQEL</sequence>
<feature type="region of interest" description="Disordered" evidence="1">
    <location>
        <begin position="86"/>
        <end position="132"/>
    </location>
</feature>
<proteinExistence type="predicted"/>
<comment type="caution">
    <text evidence="3">The sequence shown here is derived from an EMBL/GenBank/DDBJ whole genome shotgun (WGS) entry which is preliminary data.</text>
</comment>
<dbReference type="AlphaFoldDB" id="A0AAP0PTR0"/>
<accession>A0AAP0PTR0</accession>
<evidence type="ECO:0000256" key="1">
    <source>
        <dbReference type="SAM" id="MobiDB-lite"/>
    </source>
</evidence>
<reference evidence="3 4" key="1">
    <citation type="submission" date="2024-01" db="EMBL/GenBank/DDBJ databases">
        <title>Genome assemblies of Stephania.</title>
        <authorList>
            <person name="Yang L."/>
        </authorList>
    </citation>
    <scope>NUCLEOTIDE SEQUENCE [LARGE SCALE GENOMIC DNA]</scope>
    <source>
        <strain evidence="3">QJT</strain>
        <tissue evidence="3">Leaf</tissue>
    </source>
</reference>
<feature type="domain" description="FBD" evidence="2">
    <location>
        <begin position="167"/>
        <end position="242"/>
    </location>
</feature>
<evidence type="ECO:0000259" key="2">
    <source>
        <dbReference type="SMART" id="SM00579"/>
    </source>
</evidence>
<dbReference type="EMBL" id="JBBNAE010000001">
    <property type="protein sequence ID" value="KAK9156112.1"/>
    <property type="molecule type" value="Genomic_DNA"/>
</dbReference>
<organism evidence="3 4">
    <name type="scientific">Stephania japonica</name>
    <dbReference type="NCBI Taxonomy" id="461633"/>
    <lineage>
        <taxon>Eukaryota</taxon>
        <taxon>Viridiplantae</taxon>
        <taxon>Streptophyta</taxon>
        <taxon>Embryophyta</taxon>
        <taxon>Tracheophyta</taxon>
        <taxon>Spermatophyta</taxon>
        <taxon>Magnoliopsida</taxon>
        <taxon>Ranunculales</taxon>
        <taxon>Menispermaceae</taxon>
        <taxon>Menispermoideae</taxon>
        <taxon>Cissampelideae</taxon>
        <taxon>Stephania</taxon>
    </lineage>
</organism>
<keyword evidence="4" id="KW-1185">Reference proteome</keyword>